<keyword evidence="3" id="KW-1003">Cell membrane</keyword>
<dbReference type="KEGG" id="dba:Dbac_3435"/>
<dbReference type="SUPFAM" id="SSF54523">
    <property type="entry name" value="Pili subunits"/>
    <property type="match status" value="1"/>
</dbReference>
<name>C7LQK1_DESBD</name>
<evidence type="ECO:0000256" key="2">
    <source>
        <dbReference type="ARBA" id="ARBA00021549"/>
    </source>
</evidence>
<organism evidence="13 14">
    <name type="scientific">Desulfomicrobium baculatum (strain DSM 4028 / VKM B-1378 / X)</name>
    <name type="common">Desulfovibrio baculatus</name>
    <dbReference type="NCBI Taxonomy" id="525897"/>
    <lineage>
        <taxon>Bacteria</taxon>
        <taxon>Pseudomonadati</taxon>
        <taxon>Thermodesulfobacteriota</taxon>
        <taxon>Desulfovibrionia</taxon>
        <taxon>Desulfovibrionales</taxon>
        <taxon>Desulfomicrobiaceae</taxon>
        <taxon>Desulfomicrobium</taxon>
    </lineage>
</organism>
<evidence type="ECO:0000256" key="3">
    <source>
        <dbReference type="ARBA" id="ARBA00022475"/>
    </source>
</evidence>
<dbReference type="Proteomes" id="UP000002216">
    <property type="component" value="Chromosome"/>
</dbReference>
<keyword evidence="6 11" id="KW-0812">Transmembrane</keyword>
<keyword evidence="8 11" id="KW-0472">Membrane</keyword>
<dbReference type="InterPro" id="IPR012902">
    <property type="entry name" value="N_methyl_site"/>
</dbReference>
<dbReference type="RefSeq" id="WP_015775594.1">
    <property type="nucleotide sequence ID" value="NC_013173.1"/>
</dbReference>
<evidence type="ECO:0000256" key="7">
    <source>
        <dbReference type="ARBA" id="ARBA00022989"/>
    </source>
</evidence>
<protein>
    <recommendedName>
        <fullName evidence="2">Type II secretion system protein H</fullName>
    </recommendedName>
    <alternativeName>
        <fullName evidence="10">General secretion pathway protein H</fullName>
    </alternativeName>
</protein>
<dbReference type="GO" id="GO:0015628">
    <property type="term" value="P:protein secretion by the type II secretion system"/>
    <property type="evidence" value="ECO:0007669"/>
    <property type="project" value="InterPro"/>
</dbReference>
<dbReference type="NCBIfam" id="TIGR02532">
    <property type="entry name" value="IV_pilin_GFxxxE"/>
    <property type="match status" value="1"/>
</dbReference>
<evidence type="ECO:0000256" key="10">
    <source>
        <dbReference type="ARBA" id="ARBA00030775"/>
    </source>
</evidence>
<dbReference type="InterPro" id="IPR022346">
    <property type="entry name" value="T2SS_GspH"/>
</dbReference>
<reference evidence="13 14" key="1">
    <citation type="journal article" date="2009" name="Stand. Genomic Sci.">
        <title>Complete genome sequence of Desulfomicrobium baculatum type strain (X).</title>
        <authorList>
            <person name="Copeland A."/>
            <person name="Spring S."/>
            <person name="Goker M."/>
            <person name="Schneider S."/>
            <person name="Lapidus A."/>
            <person name="Del Rio T.G."/>
            <person name="Tice H."/>
            <person name="Cheng J.F."/>
            <person name="Chen F."/>
            <person name="Nolan M."/>
            <person name="Bruce D."/>
            <person name="Goodwin L."/>
            <person name="Pitluck S."/>
            <person name="Ivanova N."/>
            <person name="Mavrommatis K."/>
            <person name="Ovchinnikova G."/>
            <person name="Pati A."/>
            <person name="Chen A."/>
            <person name="Palaniappan K."/>
            <person name="Land M."/>
            <person name="Hauser L."/>
            <person name="Chang Y.J."/>
            <person name="Jeffries C.C."/>
            <person name="Meincke L."/>
            <person name="Sims D."/>
            <person name="Brettin T."/>
            <person name="Detter J.C."/>
            <person name="Han C."/>
            <person name="Chain P."/>
            <person name="Bristow J."/>
            <person name="Eisen J.A."/>
            <person name="Markowitz V."/>
            <person name="Hugenholtz P."/>
            <person name="Kyrpides N.C."/>
            <person name="Klenk H.P."/>
            <person name="Lucas S."/>
        </authorList>
    </citation>
    <scope>NUCLEOTIDE SEQUENCE [LARGE SCALE GENOMIC DNA]</scope>
    <source>
        <strain evidence="14">DSM 4028 / VKM B-1378 / X</strain>
    </source>
</reference>
<gene>
    <name evidence="13" type="ordered locus">Dbac_3435</name>
</gene>
<comment type="similarity">
    <text evidence="9">Belongs to the GSP H family.</text>
</comment>
<dbReference type="Pfam" id="PF12019">
    <property type="entry name" value="GspH"/>
    <property type="match status" value="1"/>
</dbReference>
<comment type="subcellular location">
    <subcellularLocation>
        <location evidence="1">Cell inner membrane</location>
        <topology evidence="1">Single-pass membrane protein</topology>
    </subcellularLocation>
</comment>
<proteinExistence type="inferred from homology"/>
<evidence type="ECO:0000313" key="13">
    <source>
        <dbReference type="EMBL" id="ACU91507.1"/>
    </source>
</evidence>
<evidence type="ECO:0000313" key="14">
    <source>
        <dbReference type="Proteomes" id="UP000002216"/>
    </source>
</evidence>
<dbReference type="OrthoDB" id="5472119at2"/>
<keyword evidence="5" id="KW-0997">Cell inner membrane</keyword>
<keyword evidence="14" id="KW-1185">Reference proteome</keyword>
<feature type="transmembrane region" description="Helical" evidence="11">
    <location>
        <begin position="12"/>
        <end position="32"/>
    </location>
</feature>
<dbReference type="Gene3D" id="3.30.700.10">
    <property type="entry name" value="Glycoprotein, Type 4 Pilin"/>
    <property type="match status" value="1"/>
</dbReference>
<evidence type="ECO:0000256" key="6">
    <source>
        <dbReference type="ARBA" id="ARBA00022692"/>
    </source>
</evidence>
<evidence type="ECO:0000259" key="12">
    <source>
        <dbReference type="Pfam" id="PF12019"/>
    </source>
</evidence>
<sequence length="141" mass="15346">MNKGYTLLETLVVLAIAAVLAGICGTTLLAALPGAEVNRAARTIVSMCRHARFEAIKRNVQIRFECDTEQNACEIRVRGDNTLLWRFDLADLRNQVTHAKSFTTHFNGFGRASVGGSVVIQNNTGLSRTVKVRPSGSVVTE</sequence>
<dbReference type="GO" id="GO:0015627">
    <property type="term" value="C:type II protein secretion system complex"/>
    <property type="evidence" value="ECO:0007669"/>
    <property type="project" value="InterPro"/>
</dbReference>
<accession>C7LQK1</accession>
<evidence type="ECO:0000256" key="5">
    <source>
        <dbReference type="ARBA" id="ARBA00022519"/>
    </source>
</evidence>
<dbReference type="Pfam" id="PF07963">
    <property type="entry name" value="N_methyl"/>
    <property type="match status" value="1"/>
</dbReference>
<keyword evidence="4" id="KW-0488">Methylation</keyword>
<feature type="domain" description="General secretion pathway GspH" evidence="12">
    <location>
        <begin position="40"/>
        <end position="136"/>
    </location>
</feature>
<keyword evidence="7 11" id="KW-1133">Transmembrane helix</keyword>
<dbReference type="GO" id="GO:0005886">
    <property type="term" value="C:plasma membrane"/>
    <property type="evidence" value="ECO:0007669"/>
    <property type="project" value="UniProtKB-SubCell"/>
</dbReference>
<evidence type="ECO:0000256" key="8">
    <source>
        <dbReference type="ARBA" id="ARBA00023136"/>
    </source>
</evidence>
<evidence type="ECO:0000256" key="11">
    <source>
        <dbReference type="SAM" id="Phobius"/>
    </source>
</evidence>
<evidence type="ECO:0000256" key="4">
    <source>
        <dbReference type="ARBA" id="ARBA00022481"/>
    </source>
</evidence>
<dbReference type="HOGENOM" id="CLU_1822242_0_0_7"/>
<dbReference type="EMBL" id="CP001629">
    <property type="protein sequence ID" value="ACU91507.1"/>
    <property type="molecule type" value="Genomic_DNA"/>
</dbReference>
<dbReference type="STRING" id="525897.Dbac_3435"/>
<evidence type="ECO:0000256" key="9">
    <source>
        <dbReference type="ARBA" id="ARBA00025772"/>
    </source>
</evidence>
<evidence type="ECO:0000256" key="1">
    <source>
        <dbReference type="ARBA" id="ARBA00004377"/>
    </source>
</evidence>
<dbReference type="InterPro" id="IPR045584">
    <property type="entry name" value="Pilin-like"/>
</dbReference>
<dbReference type="AlphaFoldDB" id="C7LQK1"/>
<dbReference type="eggNOG" id="COG4970">
    <property type="taxonomic scope" value="Bacteria"/>
</dbReference>